<sequence length="55" mass="6581">MSCWCVDDVKQIIITRFSEYLLLALILNHMIAQSNKTYEIYSYKFLKISRMLKCT</sequence>
<reference evidence="1" key="1">
    <citation type="submission" date="2014-11" db="EMBL/GenBank/DDBJ databases">
        <authorList>
            <person name="Amaro Gonzalez C."/>
        </authorList>
    </citation>
    <scope>NUCLEOTIDE SEQUENCE</scope>
</reference>
<name>A0A0E9SGI2_ANGAN</name>
<dbReference type="EMBL" id="GBXM01068083">
    <property type="protein sequence ID" value="JAH40494.1"/>
    <property type="molecule type" value="Transcribed_RNA"/>
</dbReference>
<reference evidence="1" key="2">
    <citation type="journal article" date="2015" name="Fish Shellfish Immunol.">
        <title>Early steps in the European eel (Anguilla anguilla)-Vibrio vulnificus interaction in the gills: Role of the RtxA13 toxin.</title>
        <authorList>
            <person name="Callol A."/>
            <person name="Pajuelo D."/>
            <person name="Ebbesson L."/>
            <person name="Teles M."/>
            <person name="MacKenzie S."/>
            <person name="Amaro C."/>
        </authorList>
    </citation>
    <scope>NUCLEOTIDE SEQUENCE</scope>
</reference>
<dbReference type="AlphaFoldDB" id="A0A0E9SGI2"/>
<accession>A0A0E9SGI2</accession>
<evidence type="ECO:0000313" key="1">
    <source>
        <dbReference type="EMBL" id="JAH40494.1"/>
    </source>
</evidence>
<proteinExistence type="predicted"/>
<organism evidence="1">
    <name type="scientific">Anguilla anguilla</name>
    <name type="common">European freshwater eel</name>
    <name type="synonym">Muraena anguilla</name>
    <dbReference type="NCBI Taxonomy" id="7936"/>
    <lineage>
        <taxon>Eukaryota</taxon>
        <taxon>Metazoa</taxon>
        <taxon>Chordata</taxon>
        <taxon>Craniata</taxon>
        <taxon>Vertebrata</taxon>
        <taxon>Euteleostomi</taxon>
        <taxon>Actinopterygii</taxon>
        <taxon>Neopterygii</taxon>
        <taxon>Teleostei</taxon>
        <taxon>Anguilliformes</taxon>
        <taxon>Anguillidae</taxon>
        <taxon>Anguilla</taxon>
    </lineage>
</organism>
<protein>
    <submittedName>
        <fullName evidence="1">Uncharacterized protein</fullName>
    </submittedName>
</protein>